<dbReference type="Proteomes" id="UP000185622">
    <property type="component" value="Chromosome"/>
</dbReference>
<evidence type="ECO:0000313" key="2">
    <source>
        <dbReference type="EMBL" id="AQS46600.1"/>
    </source>
</evidence>
<evidence type="ECO:0000256" key="1">
    <source>
        <dbReference type="SAM" id="SignalP"/>
    </source>
</evidence>
<evidence type="ECO:0008006" key="4">
    <source>
        <dbReference type="Google" id="ProtNLM"/>
    </source>
</evidence>
<name>A0ABM6ID24_9RHOB</name>
<evidence type="ECO:0000313" key="3">
    <source>
        <dbReference type="Proteomes" id="UP000185622"/>
    </source>
</evidence>
<proteinExistence type="predicted"/>
<protein>
    <recommendedName>
        <fullName evidence="4">Translocase</fullName>
    </recommendedName>
</protein>
<organism evidence="2 3">
    <name type="scientific">Thioclava nitratireducens</name>
    <dbReference type="NCBI Taxonomy" id="1915078"/>
    <lineage>
        <taxon>Bacteria</taxon>
        <taxon>Pseudomonadati</taxon>
        <taxon>Pseudomonadota</taxon>
        <taxon>Alphaproteobacteria</taxon>
        <taxon>Rhodobacterales</taxon>
        <taxon>Paracoccaceae</taxon>
        <taxon>Thioclava</taxon>
    </lineage>
</organism>
<keyword evidence="1" id="KW-0732">Signal</keyword>
<reference evidence="2 3" key="1">
    <citation type="submission" date="2017-01" db="EMBL/GenBank/DDBJ databases">
        <title>The complete genome sequence of a sulfur-oxidizing marine bacterium Thioclava sp. 25B10_4T.</title>
        <authorList>
            <person name="Liu Y."/>
            <person name="Lai Q."/>
            <person name="Shao Z."/>
        </authorList>
    </citation>
    <scope>NUCLEOTIDE SEQUENCE [LARGE SCALE GENOMIC DNA]</scope>
    <source>
        <strain evidence="2 3">25B10_4</strain>
    </source>
</reference>
<sequence>MRTIRKISMIGATFLLAAATGHVMQSVGPRPQLGASLVASSVGSESWEKRAAPPREEPKVRLISKTVLRNPPVYHFAADPGVGIVPATVRTSGDQFNAPLPQPMPLKTGATDCDNPVLSVSPVGDGLTKLELNAPCHPDTNLAIRDESLSIAGQTDASGVFEAVLPLLAPTTSLQVTADGAMIAQLEAGASGLDKINRAIWVTKAESPLHLNAYENGAQFDDAGHLDATKPRSPGTSLGGYMQSFTAADGKRIEIYTAPKTLTDLRLQLEASFSPEDCGKSVGGRLMRMHGTGTAAMPITLDLPACPSDGGTVVLPLDGFESQGLTAQK</sequence>
<keyword evidence="3" id="KW-1185">Reference proteome</keyword>
<feature type="signal peptide" evidence="1">
    <location>
        <begin position="1"/>
        <end position="17"/>
    </location>
</feature>
<accession>A0ABM6ID24</accession>
<feature type="chain" id="PRO_5046531270" description="Translocase" evidence="1">
    <location>
        <begin position="18"/>
        <end position="329"/>
    </location>
</feature>
<dbReference type="EMBL" id="CP019437">
    <property type="protein sequence ID" value="AQS46600.1"/>
    <property type="molecule type" value="Genomic_DNA"/>
</dbReference>
<dbReference type="RefSeq" id="WP_075775234.1">
    <property type="nucleotide sequence ID" value="NZ_CP019437.1"/>
</dbReference>
<gene>
    <name evidence="2" type="ORF">BMG03_01350</name>
</gene>